<reference evidence="2" key="1">
    <citation type="submission" date="2011-05" db="EMBL/GenBank/DDBJ databases">
        <authorList>
            <person name="Richards S.R."/>
            <person name="Qu J."/>
            <person name="Jiang H."/>
            <person name="Jhangiani S.N."/>
            <person name="Agravi P."/>
            <person name="Goodspeed R."/>
            <person name="Gross S."/>
            <person name="Mandapat C."/>
            <person name="Jackson L."/>
            <person name="Mathew T."/>
            <person name="Pu L."/>
            <person name="Thornton R."/>
            <person name="Saada N."/>
            <person name="Wilczek-Boney K.B."/>
            <person name="Lee S."/>
            <person name="Kovar C."/>
            <person name="Wu Y."/>
            <person name="Scherer S.E."/>
            <person name="Worley K.C."/>
            <person name="Muzny D.M."/>
            <person name="Gibbs R."/>
        </authorList>
    </citation>
    <scope>NUCLEOTIDE SEQUENCE</scope>
    <source>
        <strain evidence="2">Brora</strain>
    </source>
</reference>
<evidence type="ECO:0000313" key="2">
    <source>
        <dbReference type="Proteomes" id="UP000014500"/>
    </source>
</evidence>
<dbReference type="GO" id="GO:0005763">
    <property type="term" value="C:mitochondrial small ribosomal subunit"/>
    <property type="evidence" value="ECO:0007669"/>
    <property type="project" value="TreeGrafter"/>
</dbReference>
<sequence>MAASIPKMRNYFLKTSFKHRSLYLRQFSSENDGSESKTQTDGQSAKTLTGFAKAFDKFEALTNTSLVTKKKSSTSFSTLLRNCKLMQMGDPAGRIVYGKIFHVVNDDLYIEFGGKFHCVCQRPQKNGSEYHRGTRVRLRLHDLELSTRFLGSTTDMTLSEADATLLGLVRPSTTSN</sequence>
<protein>
    <recommendedName>
        <fullName evidence="3">28S ribosomal protein S28, mitochondrial</fullName>
    </recommendedName>
</protein>
<dbReference type="EnsemblMetazoa" id="SMAR002909-RA">
    <property type="protein sequence ID" value="SMAR002909-PA"/>
    <property type="gene ID" value="SMAR002909"/>
</dbReference>
<organism evidence="1 2">
    <name type="scientific">Strigamia maritima</name>
    <name type="common">European centipede</name>
    <name type="synonym">Geophilus maritimus</name>
    <dbReference type="NCBI Taxonomy" id="126957"/>
    <lineage>
        <taxon>Eukaryota</taxon>
        <taxon>Metazoa</taxon>
        <taxon>Ecdysozoa</taxon>
        <taxon>Arthropoda</taxon>
        <taxon>Myriapoda</taxon>
        <taxon>Chilopoda</taxon>
        <taxon>Pleurostigmophora</taxon>
        <taxon>Geophilomorpha</taxon>
        <taxon>Linotaeniidae</taxon>
        <taxon>Strigamia</taxon>
    </lineage>
</organism>
<proteinExistence type="predicted"/>
<dbReference type="eggNOG" id="KOG4078">
    <property type="taxonomic scope" value="Eukaryota"/>
</dbReference>
<keyword evidence="2" id="KW-1185">Reference proteome</keyword>
<evidence type="ECO:0008006" key="3">
    <source>
        <dbReference type="Google" id="ProtNLM"/>
    </source>
</evidence>
<evidence type="ECO:0000313" key="1">
    <source>
        <dbReference type="EnsemblMetazoa" id="SMAR002909-PA"/>
    </source>
</evidence>
<dbReference type="AlphaFoldDB" id="T1IPF7"/>
<reference evidence="1" key="2">
    <citation type="submission" date="2015-02" db="UniProtKB">
        <authorList>
            <consortium name="EnsemblMetazoa"/>
        </authorList>
    </citation>
    <scope>IDENTIFICATION</scope>
</reference>
<dbReference type="Pfam" id="PF10246">
    <property type="entry name" value="MRP-S35"/>
    <property type="match status" value="1"/>
</dbReference>
<dbReference type="Proteomes" id="UP000014500">
    <property type="component" value="Unassembled WGS sequence"/>
</dbReference>
<dbReference type="HOGENOM" id="CLU_109102_1_0_1"/>
<dbReference type="PANTHER" id="PTHR13447:SF2">
    <property type="entry name" value="SMALL RIBOSOMAL SUBUNIT PROTEIN BS1M"/>
    <property type="match status" value="1"/>
</dbReference>
<accession>T1IPF7</accession>
<dbReference type="STRING" id="126957.T1IPF7"/>
<dbReference type="InterPro" id="IPR019375">
    <property type="entry name" value="Ribosomal_bS1m"/>
</dbReference>
<dbReference type="EMBL" id="JH431261">
    <property type="status" value="NOT_ANNOTATED_CDS"/>
    <property type="molecule type" value="Genomic_DNA"/>
</dbReference>
<dbReference type="PANTHER" id="PTHR13447">
    <property type="entry name" value="MITOCHONDRIAL 28S RIBOSOMAL PROTEIN S28"/>
    <property type="match status" value="1"/>
</dbReference>
<dbReference type="OMA" id="VYGKIFH"/>
<name>T1IPF7_STRMM</name>
<dbReference type="PhylomeDB" id="T1IPF7"/>